<evidence type="ECO:0000313" key="2">
    <source>
        <dbReference type="EnsemblPlants" id="AET3Gv20542300.12"/>
    </source>
</evidence>
<proteinExistence type="predicted"/>
<evidence type="ECO:0000313" key="3">
    <source>
        <dbReference type="Proteomes" id="UP000015105"/>
    </source>
</evidence>
<reference evidence="2" key="4">
    <citation type="submission" date="2019-03" db="UniProtKB">
        <authorList>
            <consortium name="EnsemblPlants"/>
        </authorList>
    </citation>
    <scope>IDENTIFICATION</scope>
</reference>
<reference evidence="2" key="3">
    <citation type="journal article" date="2017" name="Nature">
        <title>Genome sequence of the progenitor of the wheat D genome Aegilops tauschii.</title>
        <authorList>
            <person name="Luo M.C."/>
            <person name="Gu Y.Q."/>
            <person name="Puiu D."/>
            <person name="Wang H."/>
            <person name="Twardziok S.O."/>
            <person name="Deal K.R."/>
            <person name="Huo N."/>
            <person name="Zhu T."/>
            <person name="Wang L."/>
            <person name="Wang Y."/>
            <person name="McGuire P.E."/>
            <person name="Liu S."/>
            <person name="Long H."/>
            <person name="Ramasamy R.K."/>
            <person name="Rodriguez J.C."/>
            <person name="Van S.L."/>
            <person name="Yuan L."/>
            <person name="Wang Z."/>
            <person name="Xia Z."/>
            <person name="Xiao L."/>
            <person name="Anderson O.D."/>
            <person name="Ouyang S."/>
            <person name="Liang Y."/>
            <person name="Zimin A.V."/>
            <person name="Pertea G."/>
            <person name="Qi P."/>
            <person name="Bennetzen J.L."/>
            <person name="Dai X."/>
            <person name="Dawson M.W."/>
            <person name="Muller H.G."/>
            <person name="Kugler K."/>
            <person name="Rivarola-Duarte L."/>
            <person name="Spannagl M."/>
            <person name="Mayer K.F.X."/>
            <person name="Lu F.H."/>
            <person name="Bevan M.W."/>
            <person name="Leroy P."/>
            <person name="Li P."/>
            <person name="You F.M."/>
            <person name="Sun Q."/>
            <person name="Liu Z."/>
            <person name="Lyons E."/>
            <person name="Wicker T."/>
            <person name="Salzberg S.L."/>
            <person name="Devos K.M."/>
            <person name="Dvorak J."/>
        </authorList>
    </citation>
    <scope>NUCLEOTIDE SEQUENCE [LARGE SCALE GENOMIC DNA]</scope>
    <source>
        <strain evidence="2">cv. AL8/78</strain>
    </source>
</reference>
<dbReference type="AlphaFoldDB" id="A0A453F1I5"/>
<dbReference type="Gramene" id="AET3Gv20542300.12">
    <property type="protein sequence ID" value="AET3Gv20542300.12"/>
    <property type="gene ID" value="AET3Gv20542300"/>
</dbReference>
<dbReference type="EnsemblPlants" id="AET3Gv20542300.12">
    <property type="protein sequence ID" value="AET3Gv20542300.12"/>
    <property type="gene ID" value="AET3Gv20542300"/>
</dbReference>
<feature type="compositionally biased region" description="Polar residues" evidence="1">
    <location>
        <begin position="18"/>
        <end position="29"/>
    </location>
</feature>
<reference evidence="2" key="5">
    <citation type="journal article" date="2021" name="G3 (Bethesda)">
        <title>Aegilops tauschii genome assembly Aet v5.0 features greater sequence contiguity and improved annotation.</title>
        <authorList>
            <person name="Wang L."/>
            <person name="Zhu T."/>
            <person name="Rodriguez J.C."/>
            <person name="Deal K.R."/>
            <person name="Dubcovsky J."/>
            <person name="McGuire P.E."/>
            <person name="Lux T."/>
            <person name="Spannagl M."/>
            <person name="Mayer K.F.X."/>
            <person name="Baldrich P."/>
            <person name="Meyers B.C."/>
            <person name="Huo N."/>
            <person name="Gu Y.Q."/>
            <person name="Zhou H."/>
            <person name="Devos K.M."/>
            <person name="Bennetzen J.L."/>
            <person name="Unver T."/>
            <person name="Budak H."/>
            <person name="Gulick P.J."/>
            <person name="Galiba G."/>
            <person name="Kalapos B."/>
            <person name="Nelson D.R."/>
            <person name="Li P."/>
            <person name="You F.M."/>
            <person name="Luo M.C."/>
            <person name="Dvorak J."/>
        </authorList>
    </citation>
    <scope>NUCLEOTIDE SEQUENCE [LARGE SCALE GENOMIC DNA]</scope>
    <source>
        <strain evidence="2">cv. AL8/78</strain>
    </source>
</reference>
<reference evidence="3" key="1">
    <citation type="journal article" date="2014" name="Science">
        <title>Ancient hybridizations among the ancestral genomes of bread wheat.</title>
        <authorList>
            <consortium name="International Wheat Genome Sequencing Consortium,"/>
            <person name="Marcussen T."/>
            <person name="Sandve S.R."/>
            <person name="Heier L."/>
            <person name="Spannagl M."/>
            <person name="Pfeifer M."/>
            <person name="Jakobsen K.S."/>
            <person name="Wulff B.B."/>
            <person name="Steuernagel B."/>
            <person name="Mayer K.F."/>
            <person name="Olsen O.A."/>
        </authorList>
    </citation>
    <scope>NUCLEOTIDE SEQUENCE [LARGE SCALE GENOMIC DNA]</scope>
    <source>
        <strain evidence="3">cv. AL8/78</strain>
    </source>
</reference>
<feature type="compositionally biased region" description="Basic and acidic residues" evidence="1">
    <location>
        <begin position="86"/>
        <end position="129"/>
    </location>
</feature>
<evidence type="ECO:0008006" key="4">
    <source>
        <dbReference type="Google" id="ProtNLM"/>
    </source>
</evidence>
<feature type="region of interest" description="Disordered" evidence="1">
    <location>
        <begin position="1"/>
        <end position="145"/>
    </location>
</feature>
<dbReference type="Proteomes" id="UP000015105">
    <property type="component" value="Chromosome 3D"/>
</dbReference>
<reference evidence="3" key="2">
    <citation type="journal article" date="2017" name="Nat. Plants">
        <title>The Aegilops tauschii genome reveals multiple impacts of transposons.</title>
        <authorList>
            <person name="Zhao G."/>
            <person name="Zou C."/>
            <person name="Li K."/>
            <person name="Wang K."/>
            <person name="Li T."/>
            <person name="Gao L."/>
            <person name="Zhang X."/>
            <person name="Wang H."/>
            <person name="Yang Z."/>
            <person name="Liu X."/>
            <person name="Jiang W."/>
            <person name="Mao L."/>
            <person name="Kong X."/>
            <person name="Jiao Y."/>
            <person name="Jia J."/>
        </authorList>
    </citation>
    <scope>NUCLEOTIDE SEQUENCE [LARGE SCALE GENOMIC DNA]</scope>
    <source>
        <strain evidence="3">cv. AL8/78</strain>
    </source>
</reference>
<protein>
    <recommendedName>
        <fullName evidence="4">Helitron helicase-like domain-containing protein</fullName>
    </recommendedName>
</protein>
<feature type="compositionally biased region" description="Polar residues" evidence="1">
    <location>
        <begin position="130"/>
        <end position="142"/>
    </location>
</feature>
<dbReference type="PANTHER" id="PTHR45786">
    <property type="entry name" value="DNA BINDING PROTEIN-LIKE"/>
    <property type="match status" value="1"/>
</dbReference>
<dbReference type="PANTHER" id="PTHR45786:SF74">
    <property type="entry name" value="ATP-DEPENDENT DNA HELICASE"/>
    <property type="match status" value="1"/>
</dbReference>
<keyword evidence="3" id="KW-1185">Reference proteome</keyword>
<name>A0A453F1I5_AEGTS</name>
<organism evidence="2 3">
    <name type="scientific">Aegilops tauschii subsp. strangulata</name>
    <name type="common">Goatgrass</name>
    <dbReference type="NCBI Taxonomy" id="200361"/>
    <lineage>
        <taxon>Eukaryota</taxon>
        <taxon>Viridiplantae</taxon>
        <taxon>Streptophyta</taxon>
        <taxon>Embryophyta</taxon>
        <taxon>Tracheophyta</taxon>
        <taxon>Spermatophyta</taxon>
        <taxon>Magnoliopsida</taxon>
        <taxon>Liliopsida</taxon>
        <taxon>Poales</taxon>
        <taxon>Poaceae</taxon>
        <taxon>BOP clade</taxon>
        <taxon>Pooideae</taxon>
        <taxon>Triticodae</taxon>
        <taxon>Triticeae</taxon>
        <taxon>Triticinae</taxon>
        <taxon>Aegilops</taxon>
    </lineage>
</organism>
<accession>A0A453F1I5</accession>
<sequence>MMSGRSNTRDGRQIEGMATTSATCIQYTPATPKRTKAQRNVQRTEDTTSAPSASDMRVQHTLDPAAHQTKRKKEQPLNSRSTKRTRTAEGRRNANTEAPKRLRKANAEEDRELKRARSETNKNNTRDNVGDNNRTRTSTSANRKPWNFGRPTYKCQYCKALLWCEERLNSNKGTTTPSFGICCKQGKIDLPPLRGPPPYLRNLLRSEGQDSVNFKENIRSYNSMFSFTSIGGAVDKEINTRKGPYVFRLHGQNYHHIGTLLPQGTDKPRFAQLYIYNTENEVENKISASRRNDNKSTVDPNIVKELKIMLDDNNILAKTFRMARDRFQEG</sequence>
<evidence type="ECO:0000256" key="1">
    <source>
        <dbReference type="SAM" id="MobiDB-lite"/>
    </source>
</evidence>